<feature type="non-terminal residue" evidence="2">
    <location>
        <position position="86"/>
    </location>
</feature>
<evidence type="ECO:0000313" key="2">
    <source>
        <dbReference type="EMBL" id="EMD31363.1"/>
    </source>
</evidence>
<dbReference type="HOGENOM" id="CLU_2503812_0_0_1"/>
<feature type="compositionally biased region" description="Polar residues" evidence="1">
    <location>
        <begin position="25"/>
        <end position="36"/>
    </location>
</feature>
<proteinExistence type="predicted"/>
<dbReference type="Proteomes" id="UP000016930">
    <property type="component" value="Unassembled WGS sequence"/>
</dbReference>
<reference evidence="2 3" key="1">
    <citation type="journal article" date="2012" name="Proc. Natl. Acad. Sci. U.S.A.">
        <title>Comparative genomics of Ceriporiopsis subvermispora and Phanerochaete chrysosporium provide insight into selective ligninolysis.</title>
        <authorList>
            <person name="Fernandez-Fueyo E."/>
            <person name="Ruiz-Duenas F.J."/>
            <person name="Ferreira P."/>
            <person name="Floudas D."/>
            <person name="Hibbett D.S."/>
            <person name="Canessa P."/>
            <person name="Larrondo L.F."/>
            <person name="James T.Y."/>
            <person name="Seelenfreund D."/>
            <person name="Lobos S."/>
            <person name="Polanco R."/>
            <person name="Tello M."/>
            <person name="Honda Y."/>
            <person name="Watanabe T."/>
            <person name="Watanabe T."/>
            <person name="Ryu J.S."/>
            <person name="Kubicek C.P."/>
            <person name="Schmoll M."/>
            <person name="Gaskell J."/>
            <person name="Hammel K.E."/>
            <person name="St John F.J."/>
            <person name="Vanden Wymelenberg A."/>
            <person name="Sabat G."/>
            <person name="Splinter BonDurant S."/>
            <person name="Syed K."/>
            <person name="Yadav J.S."/>
            <person name="Doddapaneni H."/>
            <person name="Subramanian V."/>
            <person name="Lavin J.L."/>
            <person name="Oguiza J.A."/>
            <person name="Perez G."/>
            <person name="Pisabarro A.G."/>
            <person name="Ramirez L."/>
            <person name="Santoyo F."/>
            <person name="Master E."/>
            <person name="Coutinho P.M."/>
            <person name="Henrissat B."/>
            <person name="Lombard V."/>
            <person name="Magnuson J.K."/>
            <person name="Kuees U."/>
            <person name="Hori C."/>
            <person name="Igarashi K."/>
            <person name="Samejima M."/>
            <person name="Held B.W."/>
            <person name="Barry K.W."/>
            <person name="LaButti K.M."/>
            <person name="Lapidus A."/>
            <person name="Lindquist E.A."/>
            <person name="Lucas S.M."/>
            <person name="Riley R."/>
            <person name="Salamov A.A."/>
            <person name="Hoffmeister D."/>
            <person name="Schwenk D."/>
            <person name="Hadar Y."/>
            <person name="Yarden O."/>
            <person name="de Vries R.P."/>
            <person name="Wiebenga A."/>
            <person name="Stenlid J."/>
            <person name="Eastwood D."/>
            <person name="Grigoriev I.V."/>
            <person name="Berka R.M."/>
            <person name="Blanchette R.A."/>
            <person name="Kersten P."/>
            <person name="Martinez A.T."/>
            <person name="Vicuna R."/>
            <person name="Cullen D."/>
        </authorList>
    </citation>
    <scope>NUCLEOTIDE SEQUENCE [LARGE SCALE GENOMIC DNA]</scope>
    <source>
        <strain evidence="2 3">B</strain>
    </source>
</reference>
<evidence type="ECO:0000256" key="1">
    <source>
        <dbReference type="SAM" id="MobiDB-lite"/>
    </source>
</evidence>
<evidence type="ECO:0000313" key="3">
    <source>
        <dbReference type="Proteomes" id="UP000016930"/>
    </source>
</evidence>
<keyword evidence="3" id="KW-1185">Reference proteome</keyword>
<feature type="compositionally biased region" description="Polar residues" evidence="1">
    <location>
        <begin position="43"/>
        <end position="61"/>
    </location>
</feature>
<protein>
    <submittedName>
        <fullName evidence="2">Uncharacterized protein</fullName>
    </submittedName>
</protein>
<gene>
    <name evidence="2" type="ORF">CERSUDRAFT_109530</name>
</gene>
<name>M2Q3J2_CERS8</name>
<organism evidence="2 3">
    <name type="scientific">Ceriporiopsis subvermispora (strain B)</name>
    <name type="common">White-rot fungus</name>
    <name type="synonym">Gelatoporia subvermispora</name>
    <dbReference type="NCBI Taxonomy" id="914234"/>
    <lineage>
        <taxon>Eukaryota</taxon>
        <taxon>Fungi</taxon>
        <taxon>Dikarya</taxon>
        <taxon>Basidiomycota</taxon>
        <taxon>Agaricomycotina</taxon>
        <taxon>Agaricomycetes</taxon>
        <taxon>Polyporales</taxon>
        <taxon>Gelatoporiaceae</taxon>
        <taxon>Gelatoporia</taxon>
    </lineage>
</organism>
<dbReference type="EMBL" id="KB445820">
    <property type="protein sequence ID" value="EMD31363.1"/>
    <property type="molecule type" value="Genomic_DNA"/>
</dbReference>
<accession>M2Q3J2</accession>
<feature type="region of interest" description="Disordered" evidence="1">
    <location>
        <begin position="14"/>
        <end position="61"/>
    </location>
</feature>
<dbReference type="AlphaFoldDB" id="M2Q3J2"/>
<sequence>IGFGSYQSQWSQTQNVGATAAAHQQIGSGTTATSVTPGPGQAAYNQAGPSHAQAQPFGNRTSGSGAWFCSPAIDAYLDRDQSLYTR</sequence>